<gene>
    <name evidence="1" type="ordered locus">NRI_0477</name>
</gene>
<organism evidence="1 2">
    <name type="scientific">Neorickettsia risticii (strain Illinois)</name>
    <dbReference type="NCBI Taxonomy" id="434131"/>
    <lineage>
        <taxon>Bacteria</taxon>
        <taxon>Pseudomonadati</taxon>
        <taxon>Pseudomonadota</taxon>
        <taxon>Alphaproteobacteria</taxon>
        <taxon>Rickettsiales</taxon>
        <taxon>Anaplasmataceae</taxon>
        <taxon>Neorickettsia</taxon>
    </lineage>
</organism>
<dbReference type="KEGG" id="nri:NRI_0477"/>
<dbReference type="OrthoDB" id="3468002at2"/>
<accession>C6V4Z2</accession>
<name>C6V4Z2_NEORI</name>
<evidence type="ECO:0000313" key="1">
    <source>
        <dbReference type="EMBL" id="ACT69457.1"/>
    </source>
</evidence>
<evidence type="ECO:0000313" key="2">
    <source>
        <dbReference type="Proteomes" id="UP000001627"/>
    </source>
</evidence>
<dbReference type="RefSeq" id="WP_015816344.1">
    <property type="nucleotide sequence ID" value="NC_013009.1"/>
</dbReference>
<keyword evidence="2" id="KW-1185">Reference proteome</keyword>
<sequence length="77" mass="9010">MTKNLDPFEAYDEWFIEQHMERAKQAVKPCCMVFRYSDGKEHVVDPTPEERDEIIRNGGECSTTIYGFMDFDFLGGH</sequence>
<dbReference type="EMBL" id="CP001431">
    <property type="protein sequence ID" value="ACT69457.1"/>
    <property type="molecule type" value="Genomic_DNA"/>
</dbReference>
<reference evidence="1 2" key="1">
    <citation type="journal article" date="2009" name="Nucleic Acids Res.">
        <title>Analysis of complete genome sequence of Neorickettsia risticii: causative agent of Potomac horse fever.</title>
        <authorList>
            <person name="Lin M."/>
            <person name="Zhang C."/>
            <person name="Gibson K."/>
            <person name="Rikihisa Y."/>
        </authorList>
    </citation>
    <scope>NUCLEOTIDE SEQUENCE [LARGE SCALE GENOMIC DNA]</scope>
    <source>
        <strain evidence="1 2">Illinois</strain>
    </source>
</reference>
<protein>
    <submittedName>
        <fullName evidence="1">Uncharacterized protein</fullName>
    </submittedName>
</protein>
<proteinExistence type="predicted"/>
<dbReference type="Proteomes" id="UP000001627">
    <property type="component" value="Chromosome"/>
</dbReference>
<dbReference type="STRING" id="434131.NRI_0477"/>
<dbReference type="HOGENOM" id="CLU_2634464_0_0_5"/>
<dbReference type="AlphaFoldDB" id="C6V4Z2"/>